<dbReference type="EMBL" id="CP006694">
    <property type="protein sequence ID" value="EKT88009.1"/>
    <property type="molecule type" value="Genomic_DNA"/>
</dbReference>
<sequence length="47" mass="5577">MWEILQKEGTLRDKVVENLYQTYVLYTFPKKAEFSTGIQSDETLFCL</sequence>
<reference evidence="1 2" key="2">
    <citation type="journal article" date="2014" name="Emerg. Microbes Infect.">
        <title>Potential impact on kidney infection: a whole-genome analysis of Leptospira santarosai serovar Shermani.</title>
        <authorList>
            <person name="Chou L.F."/>
            <person name="Chen T.W."/>
            <person name="Ko Y.C."/>
            <person name="Pan M.J."/>
            <person name="Tian Y.C."/>
            <person name="Chiu C.H."/>
            <person name="Tang P."/>
            <person name="Hung C.C."/>
            <person name="Yang C.W."/>
        </authorList>
    </citation>
    <scope>NUCLEOTIDE SEQUENCE</scope>
    <source>
        <strain evidence="1 2">LT 821</strain>
    </source>
</reference>
<proteinExistence type="predicted"/>
<dbReference type="AlphaFoldDB" id="K8Y3N6"/>
<protein>
    <submittedName>
        <fullName evidence="1">Uncharacterized protein</fullName>
    </submittedName>
</protein>
<dbReference type="Proteomes" id="UP000035800">
    <property type="component" value="Chromosome I"/>
</dbReference>
<evidence type="ECO:0000313" key="2">
    <source>
        <dbReference type="Proteomes" id="UP000035800"/>
    </source>
</evidence>
<accession>K8Y3N6</accession>
<evidence type="ECO:0000313" key="1">
    <source>
        <dbReference type="EMBL" id="EKT88009.1"/>
    </source>
</evidence>
<name>K8Y3N6_9LEPT</name>
<organism evidence="1 2">
    <name type="scientific">Leptospira santarosai serovar Shermani str. LT 821</name>
    <dbReference type="NCBI Taxonomy" id="758847"/>
    <lineage>
        <taxon>Bacteria</taxon>
        <taxon>Pseudomonadati</taxon>
        <taxon>Spirochaetota</taxon>
        <taxon>Spirochaetia</taxon>
        <taxon>Leptospirales</taxon>
        <taxon>Leptospiraceae</taxon>
        <taxon>Leptospira</taxon>
    </lineage>
</organism>
<reference evidence="1 2" key="1">
    <citation type="journal article" date="2012" name="Gene">
        <title>Sequence of Leptospira santarosai serovar Shermani genome and prediction of virulence-associated genes.</title>
        <authorList>
            <person name="Chou L.F."/>
            <person name="Chen Y.T."/>
            <person name="Lu C.W."/>
            <person name="Ko Y.C."/>
            <person name="Tang C.Y."/>
            <person name="Pan M.J."/>
            <person name="Tian Y.C."/>
            <person name="Chiu C.H."/>
            <person name="Hung C.C."/>
            <person name="Yang C.W."/>
        </authorList>
    </citation>
    <scope>NUCLEOTIDE SEQUENCE [LARGE SCALE GENOMIC DNA]</scope>
    <source>
        <strain evidence="1">LT 821</strain>
    </source>
</reference>
<dbReference type="STRING" id="758847.LSS_03449"/>
<dbReference type="KEGG" id="lst:LSS_03449"/>
<gene>
    <name evidence="1" type="ORF">LSS_03449</name>
</gene>
<dbReference type="PATRIC" id="fig|758847.3.peg.717"/>